<keyword evidence="3" id="KW-1185">Reference proteome</keyword>
<reference evidence="2" key="1">
    <citation type="journal article" date="2020" name="Fungal Divers.">
        <title>Resolving the Mortierellaceae phylogeny through synthesis of multi-gene phylogenetics and phylogenomics.</title>
        <authorList>
            <person name="Vandepol N."/>
            <person name="Liber J."/>
            <person name="Desiro A."/>
            <person name="Na H."/>
            <person name="Kennedy M."/>
            <person name="Barry K."/>
            <person name="Grigoriev I.V."/>
            <person name="Miller A.N."/>
            <person name="O'Donnell K."/>
            <person name="Stajich J.E."/>
            <person name="Bonito G."/>
        </authorList>
    </citation>
    <scope>NUCLEOTIDE SEQUENCE</scope>
    <source>
        <strain evidence="2">NRRL 2769</strain>
    </source>
</reference>
<dbReference type="Proteomes" id="UP000703661">
    <property type="component" value="Unassembled WGS sequence"/>
</dbReference>
<organism evidence="2 3">
    <name type="scientific">Entomortierella chlamydospora</name>
    <dbReference type="NCBI Taxonomy" id="101097"/>
    <lineage>
        <taxon>Eukaryota</taxon>
        <taxon>Fungi</taxon>
        <taxon>Fungi incertae sedis</taxon>
        <taxon>Mucoromycota</taxon>
        <taxon>Mortierellomycotina</taxon>
        <taxon>Mortierellomycetes</taxon>
        <taxon>Mortierellales</taxon>
        <taxon>Mortierellaceae</taxon>
        <taxon>Entomortierella</taxon>
    </lineage>
</organism>
<feature type="region of interest" description="Disordered" evidence="1">
    <location>
        <begin position="664"/>
        <end position="769"/>
    </location>
</feature>
<dbReference type="AlphaFoldDB" id="A0A9P6MT12"/>
<feature type="compositionally biased region" description="Pro residues" evidence="1">
    <location>
        <begin position="126"/>
        <end position="137"/>
    </location>
</feature>
<name>A0A9P6MT12_9FUNG</name>
<feature type="compositionally biased region" description="Basic and acidic residues" evidence="1">
    <location>
        <begin position="719"/>
        <end position="731"/>
    </location>
</feature>
<evidence type="ECO:0000256" key="1">
    <source>
        <dbReference type="SAM" id="MobiDB-lite"/>
    </source>
</evidence>
<evidence type="ECO:0000313" key="3">
    <source>
        <dbReference type="Proteomes" id="UP000703661"/>
    </source>
</evidence>
<feature type="compositionally biased region" description="Low complexity" evidence="1">
    <location>
        <begin position="196"/>
        <end position="207"/>
    </location>
</feature>
<protein>
    <submittedName>
        <fullName evidence="2">Uncharacterized protein</fullName>
    </submittedName>
</protein>
<feature type="region of interest" description="Disordered" evidence="1">
    <location>
        <begin position="391"/>
        <end position="416"/>
    </location>
</feature>
<feature type="compositionally biased region" description="Basic and acidic residues" evidence="1">
    <location>
        <begin position="843"/>
        <end position="852"/>
    </location>
</feature>
<dbReference type="EMBL" id="JAAAID010001127">
    <property type="protein sequence ID" value="KAG0011546.1"/>
    <property type="molecule type" value="Genomic_DNA"/>
</dbReference>
<sequence length="1037" mass="113952">MALSVVVQYLIAGPNTNMQSNYYDLTQDHPGYSLPRSNISYHIYPEKSPTQDASVSQKAFRRIMDSYDEYEKLADSFQVELDKRQQLVNERKAQEKLLREERSRQLREERRSKRATKTKAVSVTPVPTPPRGSPQPFHPYKNISFQNVISLTDPRRGLSAVRTADSNSRLHGSISSNSQQPHLIHSSSHPTERSISNSPVLPLTPSPLLQSSDSSAAVSAADACLPLSASSAFSSISLFAPLSYSGGQEHTTPWIRKKRKQAIPVHSSIVDRTPGITLRIQPDTTNDQHLQVEILRNVEDYRSTQATRVKEVDSVVVLDEDEDMDRIAQQVHAENSNVDVSESQKKNQAKQDLDKIIESIKSGRPGYAFYASPVAGESAAYQHLHMLLDEDSHGESTPQNTHVSKKSLSTPETSASTIPSVMDLHDVIAARAALPLSWNNFSTRDCQVNKVIGKHGRDFELLGEAVQEAVARQHATHVASSDESDSRKSNQSSVKTQSRRASELEKEREDSAASSSSVSTPQTASPIKKARSRTHSRKLSESVPPSVPEMPTRARGTGARGTRGSDSILVQGYDDIEKILKEKRQKKRAEKQRQESVSRMTSEPATDGGHETDIDIEGHEEPETITMKSEDDVVLSLIHSHSPRELTPRSNSNMEEALNYKDEFSRPYSQPNSPPSPPHSRQTSPVRGVPGSTYTNVAPESDTSSTPPTTPLFAPDATDSDHPSANTRKESSASIISASTPATTLPSAGIRARTRVRSDSDPIPPEGKNNFFDLALEQIAAKRREQLAKRKAAAAAATAAAAGTPTDDAVNIPPPPTIPLVTDRDQDQDAREESVNHSSLTEGAEKTSDGDKETLEQLLDDSEIVIELDSHALERGLHDQDSDKGVESSAANLPKSSKFLPGRVLRKTRAKMQDHLYATSQATTSSSNGTTPTPTTTTVANAGSIEQCSHDAVEDIDLLDPDCTSCRLVLNSFDRLLWKQAREAGKMHLNRRTWSKTAILCIACRLQYQKHHLRCTQCFYVPVLTDDMMTSRSGLKA</sequence>
<accession>A0A9P6MT12</accession>
<evidence type="ECO:0000313" key="2">
    <source>
        <dbReference type="EMBL" id="KAG0011546.1"/>
    </source>
</evidence>
<feature type="region of interest" description="Disordered" evidence="1">
    <location>
        <begin position="583"/>
        <end position="615"/>
    </location>
</feature>
<feature type="region of interest" description="Disordered" evidence="1">
    <location>
        <begin position="159"/>
        <end position="207"/>
    </location>
</feature>
<feature type="region of interest" description="Disordered" evidence="1">
    <location>
        <begin position="472"/>
        <end position="569"/>
    </location>
</feature>
<gene>
    <name evidence="2" type="ORF">BGZ80_000602</name>
</gene>
<feature type="compositionally biased region" description="Basic and acidic residues" evidence="1">
    <location>
        <begin position="876"/>
        <end position="886"/>
    </location>
</feature>
<feature type="region of interest" description="Disordered" evidence="1">
    <location>
        <begin position="99"/>
        <end position="139"/>
    </location>
</feature>
<feature type="compositionally biased region" description="Basic residues" evidence="1">
    <location>
        <begin position="528"/>
        <end position="537"/>
    </location>
</feature>
<feature type="region of interest" description="Disordered" evidence="1">
    <location>
        <begin position="799"/>
        <end position="852"/>
    </location>
</feature>
<feature type="compositionally biased region" description="Polar residues" evidence="1">
    <location>
        <begin position="164"/>
        <end position="195"/>
    </location>
</feature>
<feature type="compositionally biased region" description="Low complexity" evidence="1">
    <location>
        <begin position="553"/>
        <end position="564"/>
    </location>
</feature>
<comment type="caution">
    <text evidence="2">The sequence shown here is derived from an EMBL/GenBank/DDBJ whole genome shotgun (WGS) entry which is preliminary data.</text>
</comment>
<feature type="region of interest" description="Disordered" evidence="1">
    <location>
        <begin position="876"/>
        <end position="904"/>
    </location>
</feature>
<feature type="compositionally biased region" description="Basic and acidic residues" evidence="1">
    <location>
        <begin position="500"/>
        <end position="511"/>
    </location>
</feature>
<feature type="compositionally biased region" description="Polar residues" evidence="1">
    <location>
        <begin position="395"/>
        <end position="416"/>
    </location>
</feature>
<feature type="compositionally biased region" description="Basic and acidic residues" evidence="1">
    <location>
        <begin position="822"/>
        <end position="835"/>
    </location>
</feature>
<feature type="compositionally biased region" description="Low complexity" evidence="1">
    <location>
        <begin position="512"/>
        <end position="526"/>
    </location>
</feature>
<feature type="compositionally biased region" description="Basic and acidic residues" evidence="1">
    <location>
        <begin position="99"/>
        <end position="111"/>
    </location>
</feature>
<feature type="non-terminal residue" evidence="2">
    <location>
        <position position="1037"/>
    </location>
</feature>
<proteinExistence type="predicted"/>